<name>A0AAE0N1T9_9PEZI</name>
<evidence type="ECO:0000313" key="3">
    <source>
        <dbReference type="Proteomes" id="UP001285441"/>
    </source>
</evidence>
<dbReference type="Proteomes" id="UP001285441">
    <property type="component" value="Unassembled WGS sequence"/>
</dbReference>
<keyword evidence="3" id="KW-1185">Reference proteome</keyword>
<reference evidence="2" key="1">
    <citation type="journal article" date="2023" name="Mol. Phylogenet. Evol.">
        <title>Genome-scale phylogeny and comparative genomics of the fungal order Sordariales.</title>
        <authorList>
            <person name="Hensen N."/>
            <person name="Bonometti L."/>
            <person name="Westerberg I."/>
            <person name="Brannstrom I.O."/>
            <person name="Guillou S."/>
            <person name="Cros-Aarteil S."/>
            <person name="Calhoun S."/>
            <person name="Haridas S."/>
            <person name="Kuo A."/>
            <person name="Mondo S."/>
            <person name="Pangilinan J."/>
            <person name="Riley R."/>
            <person name="LaButti K."/>
            <person name="Andreopoulos B."/>
            <person name="Lipzen A."/>
            <person name="Chen C."/>
            <person name="Yan M."/>
            <person name="Daum C."/>
            <person name="Ng V."/>
            <person name="Clum A."/>
            <person name="Steindorff A."/>
            <person name="Ohm R.A."/>
            <person name="Martin F."/>
            <person name="Silar P."/>
            <person name="Natvig D.O."/>
            <person name="Lalanne C."/>
            <person name="Gautier V."/>
            <person name="Ament-Velasquez S.L."/>
            <person name="Kruys A."/>
            <person name="Hutchinson M.I."/>
            <person name="Powell A.J."/>
            <person name="Barry K."/>
            <person name="Miller A.N."/>
            <person name="Grigoriev I.V."/>
            <person name="Debuchy R."/>
            <person name="Gladieux P."/>
            <person name="Hiltunen Thoren M."/>
            <person name="Johannesson H."/>
        </authorList>
    </citation>
    <scope>NUCLEOTIDE SEQUENCE</scope>
    <source>
        <strain evidence="2">CBS 232.78</strain>
    </source>
</reference>
<comment type="caution">
    <text evidence="2">The sequence shown here is derived from an EMBL/GenBank/DDBJ whole genome shotgun (WGS) entry which is preliminary data.</text>
</comment>
<dbReference type="AlphaFoldDB" id="A0AAE0N1T9"/>
<evidence type="ECO:0000256" key="1">
    <source>
        <dbReference type="SAM" id="MobiDB-lite"/>
    </source>
</evidence>
<evidence type="ECO:0000313" key="2">
    <source>
        <dbReference type="EMBL" id="KAK3367617.1"/>
    </source>
</evidence>
<gene>
    <name evidence="2" type="ORF">B0H63DRAFT_455702</name>
</gene>
<dbReference type="EMBL" id="JAULSW010000011">
    <property type="protein sequence ID" value="KAK3367617.1"/>
    <property type="molecule type" value="Genomic_DNA"/>
</dbReference>
<protein>
    <submittedName>
        <fullName evidence="2">Uncharacterized protein</fullName>
    </submittedName>
</protein>
<feature type="region of interest" description="Disordered" evidence="1">
    <location>
        <begin position="52"/>
        <end position="72"/>
    </location>
</feature>
<reference evidence="2" key="2">
    <citation type="submission" date="2023-06" db="EMBL/GenBank/DDBJ databases">
        <authorList>
            <consortium name="Lawrence Berkeley National Laboratory"/>
            <person name="Haridas S."/>
            <person name="Hensen N."/>
            <person name="Bonometti L."/>
            <person name="Westerberg I."/>
            <person name="Brannstrom I.O."/>
            <person name="Guillou S."/>
            <person name="Cros-Aarteil S."/>
            <person name="Calhoun S."/>
            <person name="Kuo A."/>
            <person name="Mondo S."/>
            <person name="Pangilinan J."/>
            <person name="Riley R."/>
            <person name="LaButti K."/>
            <person name="Andreopoulos B."/>
            <person name="Lipzen A."/>
            <person name="Chen C."/>
            <person name="Yanf M."/>
            <person name="Daum C."/>
            <person name="Ng V."/>
            <person name="Clum A."/>
            <person name="Steindorff A."/>
            <person name="Ohm R."/>
            <person name="Martin F."/>
            <person name="Silar P."/>
            <person name="Natvig D."/>
            <person name="Lalanne C."/>
            <person name="Gautier V."/>
            <person name="Ament-velasquez S.L."/>
            <person name="Kruys A."/>
            <person name="Hutchinson M.I."/>
            <person name="Powell A.J."/>
            <person name="Barry K."/>
            <person name="Miller A.N."/>
            <person name="Grigoriev I.V."/>
            <person name="Debuchy R."/>
            <person name="Gladieux P."/>
            <person name="Thoren M.H."/>
            <person name="Johannesson H."/>
        </authorList>
    </citation>
    <scope>NUCLEOTIDE SEQUENCE</scope>
    <source>
        <strain evidence="2">CBS 232.78</strain>
    </source>
</reference>
<proteinExistence type="predicted"/>
<sequence length="285" mass="32420">MDFVSCFLVQDLPLFDVLGKAGKRKSEEAATFIHAHIVWVVQIVMSREWTSDVEKAGQEEPPNYRQTHESPATPTAVIRRGWFTSFRRRLGFDVEDDFSLRPLLATPAADQYGSFSESSAPVLWPDLVALMESSNDVFDLPPPVIDHSIHTFFCDPQYHSTEGQEKSAAAVHLALYWYQTAGYAEIPSTWRGHLADLDFAISDEISVTLDPLCPARKVYTRTISIEYQRSYSEWPEEFLVLRPRDFKSPAEARVEVSVSCISREWLSKEPPDHFSKLIYKDAAVV</sequence>
<organism evidence="2 3">
    <name type="scientific">Podospora didyma</name>
    <dbReference type="NCBI Taxonomy" id="330526"/>
    <lineage>
        <taxon>Eukaryota</taxon>
        <taxon>Fungi</taxon>
        <taxon>Dikarya</taxon>
        <taxon>Ascomycota</taxon>
        <taxon>Pezizomycotina</taxon>
        <taxon>Sordariomycetes</taxon>
        <taxon>Sordariomycetidae</taxon>
        <taxon>Sordariales</taxon>
        <taxon>Podosporaceae</taxon>
        <taxon>Podospora</taxon>
    </lineage>
</organism>
<accession>A0AAE0N1T9</accession>